<sequence>MVEGEIKLLGTWPSPFAIRVKMVLEQKGLSYEYLEDDLLNKSELLLKHNPIYKKVPVLIHGDRAICESLVILQYIDENWSKTGLHVLPVDPYERAIARFWAIYVDDKNFKSRQSEFVSSDFVYWHPESYNRGGKGEENCRYTCRVRAAGRSIQEMLSGKDFFGGDSIGYIDVTLGSCLAWIKAAERISGAKLLDETKVPLLMEWVNLFLATDCAKRTLPDVERVEKYGRDLQVTRWNVVPAK</sequence>
<dbReference type="Gene3D" id="3.40.30.10">
    <property type="entry name" value="Glutaredoxin"/>
    <property type="match status" value="1"/>
</dbReference>
<gene>
    <name evidence="7" type="ORF">LUZ61_019561</name>
</gene>
<comment type="subcellular location">
    <subcellularLocation>
        <location evidence="4">Cytoplasm</location>
        <location evidence="4">Cytosol</location>
    </subcellularLocation>
</comment>
<comment type="catalytic activity">
    <reaction evidence="3 4">
        <text>RX + glutathione = an S-substituted glutathione + a halide anion + H(+)</text>
        <dbReference type="Rhea" id="RHEA:16437"/>
        <dbReference type="ChEBI" id="CHEBI:15378"/>
        <dbReference type="ChEBI" id="CHEBI:16042"/>
        <dbReference type="ChEBI" id="CHEBI:17792"/>
        <dbReference type="ChEBI" id="CHEBI:57925"/>
        <dbReference type="ChEBI" id="CHEBI:90779"/>
        <dbReference type="EC" id="2.5.1.18"/>
    </reaction>
</comment>
<dbReference type="SUPFAM" id="SSF47616">
    <property type="entry name" value="GST C-terminal domain-like"/>
    <property type="match status" value="1"/>
</dbReference>
<organism evidence="7 8">
    <name type="scientific">Rhynchospora tenuis</name>
    <dbReference type="NCBI Taxonomy" id="198213"/>
    <lineage>
        <taxon>Eukaryota</taxon>
        <taxon>Viridiplantae</taxon>
        <taxon>Streptophyta</taxon>
        <taxon>Embryophyta</taxon>
        <taxon>Tracheophyta</taxon>
        <taxon>Spermatophyta</taxon>
        <taxon>Magnoliopsida</taxon>
        <taxon>Liliopsida</taxon>
        <taxon>Poales</taxon>
        <taxon>Cyperaceae</taxon>
        <taxon>Cyperoideae</taxon>
        <taxon>Rhynchosporeae</taxon>
        <taxon>Rhynchospora</taxon>
    </lineage>
</organism>
<protein>
    <recommendedName>
        <fullName evidence="4">Glutathione S-transferase</fullName>
        <ecNumber evidence="4">2.5.1.18</ecNumber>
    </recommendedName>
</protein>
<dbReference type="EMBL" id="JAMRDG010000002">
    <property type="protein sequence ID" value="KAJ3690397.1"/>
    <property type="molecule type" value="Genomic_DNA"/>
</dbReference>
<comment type="similarity">
    <text evidence="2">Belongs to the GST superfamily. Tau family.</text>
</comment>
<dbReference type="SFLD" id="SFLDG01152">
    <property type="entry name" value="Main.3:_Omega-_and_Tau-like"/>
    <property type="match status" value="1"/>
</dbReference>
<comment type="function">
    <text evidence="4">Is involved in the conjugation of reduced glutathione to a wide number of exogenous and endogenous hydrophobic electrophiles.</text>
</comment>
<evidence type="ECO:0000256" key="1">
    <source>
        <dbReference type="ARBA" id="ARBA00022679"/>
    </source>
</evidence>
<dbReference type="InterPro" id="IPR045074">
    <property type="entry name" value="GST_C_Tau"/>
</dbReference>
<dbReference type="CDD" id="cd03185">
    <property type="entry name" value="GST_C_Tau"/>
    <property type="match status" value="1"/>
</dbReference>
<dbReference type="PROSITE" id="PS50404">
    <property type="entry name" value="GST_NTER"/>
    <property type="match status" value="1"/>
</dbReference>
<dbReference type="SFLD" id="SFLDS00019">
    <property type="entry name" value="Glutathione_Transferase_(cytos"/>
    <property type="match status" value="1"/>
</dbReference>
<keyword evidence="1 4" id="KW-0808">Transferase</keyword>
<dbReference type="PROSITE" id="PS50405">
    <property type="entry name" value="GST_CTER"/>
    <property type="match status" value="1"/>
</dbReference>
<dbReference type="Proteomes" id="UP001210211">
    <property type="component" value="Unassembled WGS sequence"/>
</dbReference>
<dbReference type="GO" id="GO:0004364">
    <property type="term" value="F:glutathione transferase activity"/>
    <property type="evidence" value="ECO:0007669"/>
    <property type="project" value="UniProtKB-UniRule"/>
</dbReference>
<dbReference type="EC" id="2.5.1.18" evidence="4"/>
<evidence type="ECO:0000256" key="4">
    <source>
        <dbReference type="RuleBase" id="RU369102"/>
    </source>
</evidence>
<dbReference type="SFLD" id="SFLDG00358">
    <property type="entry name" value="Main_(cytGST)"/>
    <property type="match status" value="1"/>
</dbReference>
<keyword evidence="8" id="KW-1185">Reference proteome</keyword>
<dbReference type="GO" id="GO:0006749">
    <property type="term" value="P:glutathione metabolic process"/>
    <property type="evidence" value="ECO:0007669"/>
    <property type="project" value="InterPro"/>
</dbReference>
<dbReference type="AlphaFoldDB" id="A0AAD5ZBE0"/>
<evidence type="ECO:0000259" key="6">
    <source>
        <dbReference type="PROSITE" id="PS50405"/>
    </source>
</evidence>
<dbReference type="InterPro" id="IPR004045">
    <property type="entry name" value="Glutathione_S-Trfase_N"/>
</dbReference>
<evidence type="ECO:0000256" key="2">
    <source>
        <dbReference type="ARBA" id="ARBA00025743"/>
    </source>
</evidence>
<reference evidence="7 8" key="1">
    <citation type="journal article" date="2022" name="Cell">
        <title>Repeat-based holocentromeres influence genome architecture and karyotype evolution.</title>
        <authorList>
            <person name="Hofstatter P.G."/>
            <person name="Thangavel G."/>
            <person name="Lux T."/>
            <person name="Neumann P."/>
            <person name="Vondrak T."/>
            <person name="Novak P."/>
            <person name="Zhang M."/>
            <person name="Costa L."/>
            <person name="Castellani M."/>
            <person name="Scott A."/>
            <person name="Toegelov H."/>
            <person name="Fuchs J."/>
            <person name="Mata-Sucre Y."/>
            <person name="Dias Y."/>
            <person name="Vanzela A.L.L."/>
            <person name="Huettel B."/>
            <person name="Almeida C.C.S."/>
            <person name="Simkova H."/>
            <person name="Souza G."/>
            <person name="Pedrosa-Harand A."/>
            <person name="Macas J."/>
            <person name="Mayer K.F.X."/>
            <person name="Houben A."/>
            <person name="Marques A."/>
        </authorList>
    </citation>
    <scope>NUCLEOTIDE SEQUENCE [LARGE SCALE GENOMIC DNA]</scope>
    <source>
        <strain evidence="7">RhyTen1mFocal</strain>
    </source>
</reference>
<dbReference type="Gene3D" id="1.20.1050.10">
    <property type="match status" value="1"/>
</dbReference>
<dbReference type="InterPro" id="IPR040079">
    <property type="entry name" value="Glutathione_S-Trfase"/>
</dbReference>
<name>A0AAD5ZBE0_9POAL</name>
<comment type="caution">
    <text evidence="7">The sequence shown here is derived from an EMBL/GenBank/DDBJ whole genome shotgun (WGS) entry which is preliminary data.</text>
</comment>
<dbReference type="InterPro" id="IPR045073">
    <property type="entry name" value="Omega/Tau-like"/>
</dbReference>
<evidence type="ECO:0000259" key="5">
    <source>
        <dbReference type="PROSITE" id="PS50404"/>
    </source>
</evidence>
<feature type="domain" description="GST C-terminal" evidence="6">
    <location>
        <begin position="90"/>
        <end position="236"/>
    </location>
</feature>
<dbReference type="InterPro" id="IPR036282">
    <property type="entry name" value="Glutathione-S-Trfase_C_sf"/>
</dbReference>
<dbReference type="SUPFAM" id="SSF52833">
    <property type="entry name" value="Thioredoxin-like"/>
    <property type="match status" value="1"/>
</dbReference>
<proteinExistence type="inferred from homology"/>
<dbReference type="GO" id="GO:0005829">
    <property type="term" value="C:cytosol"/>
    <property type="evidence" value="ECO:0007669"/>
    <property type="project" value="UniProtKB-SubCell"/>
</dbReference>
<dbReference type="CDD" id="cd03058">
    <property type="entry name" value="GST_N_Tau"/>
    <property type="match status" value="1"/>
</dbReference>
<dbReference type="PANTHER" id="PTHR11260:SF773">
    <property type="entry name" value="GLUTATHIONE S-TRANSFERASE U26"/>
    <property type="match status" value="1"/>
</dbReference>
<accession>A0AAD5ZBE0</accession>
<evidence type="ECO:0000313" key="8">
    <source>
        <dbReference type="Proteomes" id="UP001210211"/>
    </source>
</evidence>
<dbReference type="Pfam" id="PF02798">
    <property type="entry name" value="GST_N"/>
    <property type="match status" value="1"/>
</dbReference>
<dbReference type="FunFam" id="3.40.30.10:FF:000044">
    <property type="entry name" value="Glutathione S-transferase GSTU6"/>
    <property type="match status" value="1"/>
</dbReference>
<dbReference type="InterPro" id="IPR036249">
    <property type="entry name" value="Thioredoxin-like_sf"/>
</dbReference>
<dbReference type="InterPro" id="IPR010987">
    <property type="entry name" value="Glutathione-S-Trfase_C-like"/>
</dbReference>
<keyword evidence="4" id="KW-0963">Cytoplasm</keyword>
<evidence type="ECO:0000256" key="3">
    <source>
        <dbReference type="ARBA" id="ARBA00047960"/>
    </source>
</evidence>
<dbReference type="PANTHER" id="PTHR11260">
    <property type="entry name" value="GLUTATHIONE S-TRANSFERASE, GST, SUPERFAMILY, GST DOMAIN CONTAINING"/>
    <property type="match status" value="1"/>
</dbReference>
<feature type="domain" description="GST N-terminal" evidence="5">
    <location>
        <begin position="4"/>
        <end position="83"/>
    </location>
</feature>
<evidence type="ECO:0000313" key="7">
    <source>
        <dbReference type="EMBL" id="KAJ3690397.1"/>
    </source>
</evidence>